<evidence type="ECO:0000259" key="8">
    <source>
        <dbReference type="PROSITE" id="PS50048"/>
    </source>
</evidence>
<sequence>VSRDGDMNASTSASTERQKRSCIRCNERKIKCDKANPCGACCKSGDECLFPPPQRAPRTLNRPPVPELLARLRELESEVERLRSASSVVNGNTQEPLQSENSNSTPGAASTPEAEPAGHNHDAPRINEDHAMNENNSKMIKPSPSGFFDFHTCDKSWSRAAFLRDYLQPSQIANLWKIYLAQVAPVIALLHKPYLSQIFINASNGSTLEHHEEALFFSACFASIVSMTPDQCHKEIGREYTTSRQHFETAVNEALNQSKLITSQNMTTLQAAVLYLLSSRLDGNSRRIWAESAVLIRVAQSQKLHRDGQKLGFSPFKCEIRRRLWWHICILDMLVSEDQDVPRQIHPIMFDTAVPTNIDDDDLTPDMNDVVVEQDNFTNITLCIITAHFITELHWLRDFQDHDENQQMPLEQRKEIVRTLGKYMEEQYLNQFDLNIPIQWMTATISRLHLSRAWLFIQLTSSGERSEKPDSSVNDFLFRTGVEILEFVHLLQTNTLITSWSWLWKSYREWHAMAYVISELCDRPLDSESNHAWEMVTKMYDQWRGEATTMDSEMAKPLARLMQRAVESRAAKMGNTASSPGIPDARGVGIEADTRIDLPPVMDSSTLDVCPMLSYGLDWGHRTSGSQ</sequence>
<accession>A0A9W9F4U8</accession>
<dbReference type="CDD" id="cd12148">
    <property type="entry name" value="fungal_TF_MHR"/>
    <property type="match status" value="1"/>
</dbReference>
<evidence type="ECO:0000313" key="10">
    <source>
        <dbReference type="Proteomes" id="UP001149165"/>
    </source>
</evidence>
<dbReference type="SMART" id="SM00066">
    <property type="entry name" value="GAL4"/>
    <property type="match status" value="1"/>
</dbReference>
<protein>
    <recommendedName>
        <fullName evidence="8">Zn(2)-C6 fungal-type domain-containing protein</fullName>
    </recommendedName>
</protein>
<dbReference type="PROSITE" id="PS50048">
    <property type="entry name" value="ZN2_CY6_FUNGAL_2"/>
    <property type="match status" value="1"/>
</dbReference>
<feature type="region of interest" description="Disordered" evidence="7">
    <location>
        <begin position="83"/>
        <end position="128"/>
    </location>
</feature>
<name>A0A9W9F4U8_9EURO</name>
<reference evidence="9" key="1">
    <citation type="submission" date="2022-11" db="EMBL/GenBank/DDBJ databases">
        <authorList>
            <person name="Petersen C."/>
        </authorList>
    </citation>
    <scope>NUCLEOTIDE SEQUENCE</scope>
    <source>
        <strain evidence="9">IBT 30069</strain>
    </source>
</reference>
<keyword evidence="2" id="KW-0479">Metal-binding</keyword>
<dbReference type="GO" id="GO:0003677">
    <property type="term" value="F:DNA binding"/>
    <property type="evidence" value="ECO:0007669"/>
    <property type="project" value="UniProtKB-KW"/>
</dbReference>
<dbReference type="AlphaFoldDB" id="A0A9W9F4U8"/>
<evidence type="ECO:0000256" key="6">
    <source>
        <dbReference type="ARBA" id="ARBA00023242"/>
    </source>
</evidence>
<evidence type="ECO:0000256" key="7">
    <source>
        <dbReference type="SAM" id="MobiDB-lite"/>
    </source>
</evidence>
<dbReference type="GO" id="GO:0005634">
    <property type="term" value="C:nucleus"/>
    <property type="evidence" value="ECO:0007669"/>
    <property type="project" value="UniProtKB-SubCell"/>
</dbReference>
<dbReference type="Pfam" id="PF04082">
    <property type="entry name" value="Fungal_trans"/>
    <property type="match status" value="1"/>
</dbReference>
<dbReference type="CDD" id="cd00067">
    <property type="entry name" value="GAL4"/>
    <property type="match status" value="1"/>
</dbReference>
<feature type="non-terminal residue" evidence="9">
    <location>
        <position position="1"/>
    </location>
</feature>
<organism evidence="9 10">
    <name type="scientific">Penicillium angulare</name>
    <dbReference type="NCBI Taxonomy" id="116970"/>
    <lineage>
        <taxon>Eukaryota</taxon>
        <taxon>Fungi</taxon>
        <taxon>Dikarya</taxon>
        <taxon>Ascomycota</taxon>
        <taxon>Pezizomycotina</taxon>
        <taxon>Eurotiomycetes</taxon>
        <taxon>Eurotiomycetidae</taxon>
        <taxon>Eurotiales</taxon>
        <taxon>Aspergillaceae</taxon>
        <taxon>Penicillium</taxon>
    </lineage>
</organism>
<evidence type="ECO:0000256" key="5">
    <source>
        <dbReference type="ARBA" id="ARBA00023163"/>
    </source>
</evidence>
<dbReference type="GO" id="GO:0008270">
    <property type="term" value="F:zinc ion binding"/>
    <property type="evidence" value="ECO:0007669"/>
    <property type="project" value="InterPro"/>
</dbReference>
<evidence type="ECO:0000313" key="9">
    <source>
        <dbReference type="EMBL" id="KAJ5093693.1"/>
    </source>
</evidence>
<keyword evidence="6" id="KW-0539">Nucleus</keyword>
<dbReference type="SUPFAM" id="SSF57701">
    <property type="entry name" value="Zn2/Cys6 DNA-binding domain"/>
    <property type="match status" value="1"/>
</dbReference>
<dbReference type="GO" id="GO:0006351">
    <property type="term" value="P:DNA-templated transcription"/>
    <property type="evidence" value="ECO:0007669"/>
    <property type="project" value="InterPro"/>
</dbReference>
<dbReference type="EMBL" id="JAPQKH010000006">
    <property type="protein sequence ID" value="KAJ5093693.1"/>
    <property type="molecule type" value="Genomic_DNA"/>
</dbReference>
<evidence type="ECO:0000256" key="1">
    <source>
        <dbReference type="ARBA" id="ARBA00004123"/>
    </source>
</evidence>
<dbReference type="InterPro" id="IPR001138">
    <property type="entry name" value="Zn2Cys6_DnaBD"/>
</dbReference>
<comment type="subcellular location">
    <subcellularLocation>
        <location evidence="1">Nucleus</location>
    </subcellularLocation>
</comment>
<dbReference type="GO" id="GO:0000981">
    <property type="term" value="F:DNA-binding transcription factor activity, RNA polymerase II-specific"/>
    <property type="evidence" value="ECO:0007669"/>
    <property type="project" value="InterPro"/>
</dbReference>
<gene>
    <name evidence="9" type="ORF">N7456_009554</name>
</gene>
<dbReference type="Pfam" id="PF00172">
    <property type="entry name" value="Zn_clus"/>
    <property type="match status" value="1"/>
</dbReference>
<comment type="caution">
    <text evidence="9">The sequence shown here is derived from an EMBL/GenBank/DDBJ whole genome shotgun (WGS) entry which is preliminary data.</text>
</comment>
<feature type="region of interest" description="Disordered" evidence="7">
    <location>
        <begin position="1"/>
        <end position="21"/>
    </location>
</feature>
<dbReference type="InterPro" id="IPR007219">
    <property type="entry name" value="XnlR_reg_dom"/>
</dbReference>
<feature type="compositionally biased region" description="Basic and acidic residues" evidence="7">
    <location>
        <begin position="116"/>
        <end position="128"/>
    </location>
</feature>
<evidence type="ECO:0000256" key="2">
    <source>
        <dbReference type="ARBA" id="ARBA00022723"/>
    </source>
</evidence>
<reference evidence="9" key="2">
    <citation type="journal article" date="2023" name="IMA Fungus">
        <title>Comparative genomic study of the Penicillium genus elucidates a diverse pangenome and 15 lateral gene transfer events.</title>
        <authorList>
            <person name="Petersen C."/>
            <person name="Sorensen T."/>
            <person name="Nielsen M.R."/>
            <person name="Sondergaard T.E."/>
            <person name="Sorensen J.L."/>
            <person name="Fitzpatrick D.A."/>
            <person name="Frisvad J.C."/>
            <person name="Nielsen K.L."/>
        </authorList>
    </citation>
    <scope>NUCLEOTIDE SEQUENCE</scope>
    <source>
        <strain evidence="9">IBT 30069</strain>
    </source>
</reference>
<evidence type="ECO:0000256" key="3">
    <source>
        <dbReference type="ARBA" id="ARBA00023015"/>
    </source>
</evidence>
<keyword evidence="5" id="KW-0804">Transcription</keyword>
<dbReference type="SMART" id="SM00906">
    <property type="entry name" value="Fungal_trans"/>
    <property type="match status" value="1"/>
</dbReference>
<feature type="domain" description="Zn(2)-C6 fungal-type" evidence="8">
    <location>
        <begin position="21"/>
        <end position="50"/>
    </location>
</feature>
<dbReference type="Gene3D" id="4.10.240.10">
    <property type="entry name" value="Zn(2)-C6 fungal-type DNA-binding domain"/>
    <property type="match status" value="1"/>
</dbReference>
<feature type="compositionally biased region" description="Polar residues" evidence="7">
    <location>
        <begin position="90"/>
        <end position="108"/>
    </location>
</feature>
<proteinExistence type="predicted"/>
<dbReference type="InterPro" id="IPR036864">
    <property type="entry name" value="Zn2-C6_fun-type_DNA-bd_sf"/>
</dbReference>
<evidence type="ECO:0000256" key="4">
    <source>
        <dbReference type="ARBA" id="ARBA00023125"/>
    </source>
</evidence>
<dbReference type="PANTHER" id="PTHR31001">
    <property type="entry name" value="UNCHARACTERIZED TRANSCRIPTIONAL REGULATORY PROTEIN"/>
    <property type="match status" value="1"/>
</dbReference>
<dbReference type="PANTHER" id="PTHR31001:SF50">
    <property type="entry name" value="ZN(II)2CYS6 TRANSCRIPTION FACTOR (EUROFUNG)"/>
    <property type="match status" value="1"/>
</dbReference>
<dbReference type="Proteomes" id="UP001149165">
    <property type="component" value="Unassembled WGS sequence"/>
</dbReference>
<keyword evidence="10" id="KW-1185">Reference proteome</keyword>
<keyword evidence="3" id="KW-0805">Transcription regulation</keyword>
<keyword evidence="4" id="KW-0238">DNA-binding</keyword>
<dbReference type="OrthoDB" id="435881at2759"/>
<dbReference type="InterPro" id="IPR050613">
    <property type="entry name" value="Sec_Metabolite_Reg"/>
</dbReference>